<organism evidence="1 2">
    <name type="scientific">Candidatus Woesebacteria bacterium GW2011_GWA2_33_28</name>
    <dbReference type="NCBI Taxonomy" id="1618561"/>
    <lineage>
        <taxon>Bacteria</taxon>
        <taxon>Candidatus Woeseibacteriota</taxon>
    </lineage>
</organism>
<evidence type="ECO:0000313" key="1">
    <source>
        <dbReference type="EMBL" id="KKP47036.1"/>
    </source>
</evidence>
<reference evidence="1 2" key="1">
    <citation type="journal article" date="2015" name="Nature">
        <title>rRNA introns, odd ribosomes, and small enigmatic genomes across a large radiation of phyla.</title>
        <authorList>
            <person name="Brown C.T."/>
            <person name="Hug L.A."/>
            <person name="Thomas B.C."/>
            <person name="Sharon I."/>
            <person name="Castelle C.J."/>
            <person name="Singh A."/>
            <person name="Wilkins M.J."/>
            <person name="Williams K.H."/>
            <person name="Banfield J.F."/>
        </authorList>
    </citation>
    <scope>NUCLEOTIDE SEQUENCE [LARGE SCALE GENOMIC DNA]</scope>
</reference>
<dbReference type="AlphaFoldDB" id="A0A0G0A6Y9"/>
<protein>
    <submittedName>
        <fullName evidence="1">Uncharacterized protein</fullName>
    </submittedName>
</protein>
<gene>
    <name evidence="1" type="ORF">UR38_C0006G0039</name>
</gene>
<sequence length="128" mass="14523">MTKVSKQTSITLENLIPAIKDAILPEINKKFAEIDLQFSKVSKQFKSVRSDLAAVVHKVNDLNEKVDDIAESIKYLPTTEIYLASQDKLMGELKKSEEAATITTQHYIDTSDRIDKIDNYLNFNSNIM</sequence>
<proteinExistence type="predicted"/>
<dbReference type="EMBL" id="LBOZ01000006">
    <property type="protein sequence ID" value="KKP47036.1"/>
    <property type="molecule type" value="Genomic_DNA"/>
</dbReference>
<accession>A0A0G0A6Y9</accession>
<dbReference type="Proteomes" id="UP000033995">
    <property type="component" value="Unassembled WGS sequence"/>
</dbReference>
<comment type="caution">
    <text evidence="1">The sequence shown here is derived from an EMBL/GenBank/DDBJ whole genome shotgun (WGS) entry which is preliminary data.</text>
</comment>
<name>A0A0G0A6Y9_9BACT</name>
<evidence type="ECO:0000313" key="2">
    <source>
        <dbReference type="Proteomes" id="UP000033995"/>
    </source>
</evidence>